<reference evidence="2 3" key="1">
    <citation type="submission" date="2019-11" db="EMBL/GenBank/DDBJ databases">
        <title>Agromyces kandeliae sp. nov., isolated from mangrove soil.</title>
        <authorList>
            <person name="Wang R."/>
        </authorList>
    </citation>
    <scope>NUCLEOTIDE SEQUENCE [LARGE SCALE GENOMIC DNA]</scope>
    <source>
        <strain evidence="2 3">JCM 11433</strain>
    </source>
</reference>
<proteinExistence type="predicted"/>
<dbReference type="Pfam" id="PF11255">
    <property type="entry name" value="DUF3054"/>
    <property type="match status" value="1"/>
</dbReference>
<dbReference type="Proteomes" id="UP000433071">
    <property type="component" value="Unassembled WGS sequence"/>
</dbReference>
<evidence type="ECO:0000313" key="2">
    <source>
        <dbReference type="EMBL" id="MTH68398.1"/>
    </source>
</evidence>
<dbReference type="RefSeq" id="WP_155051475.1">
    <property type="nucleotide sequence ID" value="NZ_BAAAIB010000007.1"/>
</dbReference>
<feature type="transmembrane region" description="Helical" evidence="1">
    <location>
        <begin position="12"/>
        <end position="29"/>
    </location>
</feature>
<sequence>MPAPASVPRATAILAGAVDVVLVIVFAGIGRASHGVVDAAGVWETAWPFLVGLAVGWLVVRGWRHPLAVWPTGIVAWVSAVVVGMLLRLATGSGAALAFVVVATATLALFLLGWRAVVALIRRMRRARSTEHGDPAVAP</sequence>
<feature type="transmembrane region" description="Helical" evidence="1">
    <location>
        <begin position="96"/>
        <end position="121"/>
    </location>
</feature>
<dbReference type="InterPro" id="IPR021414">
    <property type="entry name" value="DUF3054"/>
</dbReference>
<keyword evidence="1" id="KW-1133">Transmembrane helix</keyword>
<dbReference type="OrthoDB" id="3698172at2"/>
<evidence type="ECO:0000313" key="3">
    <source>
        <dbReference type="Proteomes" id="UP000433071"/>
    </source>
</evidence>
<feature type="transmembrane region" description="Helical" evidence="1">
    <location>
        <begin position="41"/>
        <end position="60"/>
    </location>
</feature>
<gene>
    <name evidence="2" type="ORF">GJ743_08455</name>
</gene>
<keyword evidence="1" id="KW-0812">Transmembrane</keyword>
<comment type="caution">
    <text evidence="2">The sequence shown here is derived from an EMBL/GenBank/DDBJ whole genome shotgun (WGS) entry which is preliminary data.</text>
</comment>
<feature type="transmembrane region" description="Helical" evidence="1">
    <location>
        <begin position="67"/>
        <end position="90"/>
    </location>
</feature>
<name>A0A6I3M6M2_9MICO</name>
<evidence type="ECO:0000256" key="1">
    <source>
        <dbReference type="SAM" id="Phobius"/>
    </source>
</evidence>
<accession>A0A6I3M6M2</accession>
<dbReference type="EMBL" id="WMLB01000022">
    <property type="protein sequence ID" value="MTH68398.1"/>
    <property type="molecule type" value="Genomic_DNA"/>
</dbReference>
<protein>
    <submittedName>
        <fullName evidence="2">DUF3054 family protein</fullName>
    </submittedName>
</protein>
<keyword evidence="3" id="KW-1185">Reference proteome</keyword>
<dbReference type="AlphaFoldDB" id="A0A6I3M6M2"/>
<keyword evidence="1" id="KW-0472">Membrane</keyword>
<organism evidence="2 3">
    <name type="scientific">Agromyces bracchium</name>
    <dbReference type="NCBI Taxonomy" id="88376"/>
    <lineage>
        <taxon>Bacteria</taxon>
        <taxon>Bacillati</taxon>
        <taxon>Actinomycetota</taxon>
        <taxon>Actinomycetes</taxon>
        <taxon>Micrococcales</taxon>
        <taxon>Microbacteriaceae</taxon>
        <taxon>Agromyces</taxon>
    </lineage>
</organism>